<evidence type="ECO:0000313" key="3">
    <source>
        <dbReference type="Proteomes" id="UP000182229"/>
    </source>
</evidence>
<dbReference type="Proteomes" id="UP000182229">
    <property type="component" value="Unassembled WGS sequence"/>
</dbReference>
<proteinExistence type="predicted"/>
<dbReference type="InterPro" id="IPR004963">
    <property type="entry name" value="PAE/NOTUM"/>
</dbReference>
<gene>
    <name evidence="2" type="ORF">BON30_43250</name>
</gene>
<dbReference type="EMBL" id="MPIN01000018">
    <property type="protein sequence ID" value="OJH34613.1"/>
    <property type="molecule type" value="Genomic_DNA"/>
</dbReference>
<accession>A0A1L9AXG4</accession>
<evidence type="ECO:0000313" key="2">
    <source>
        <dbReference type="EMBL" id="OJH34613.1"/>
    </source>
</evidence>
<evidence type="ECO:0008006" key="4">
    <source>
        <dbReference type="Google" id="ProtNLM"/>
    </source>
</evidence>
<dbReference type="STRING" id="83449.BON30_43250"/>
<feature type="signal peptide" evidence="1">
    <location>
        <begin position="1"/>
        <end position="20"/>
    </location>
</feature>
<evidence type="ECO:0000256" key="1">
    <source>
        <dbReference type="SAM" id="SignalP"/>
    </source>
</evidence>
<dbReference type="RefSeq" id="WP_071904442.1">
    <property type="nucleotide sequence ID" value="NZ_MPIN01000018.1"/>
</dbReference>
<protein>
    <recommendedName>
        <fullName evidence="4">Pectinacetylesterase</fullName>
    </recommendedName>
</protein>
<name>A0A1L9AXG4_9BACT</name>
<dbReference type="AlphaFoldDB" id="A0A1L9AXG4"/>
<organism evidence="2 3">
    <name type="scientific">Cystobacter ferrugineus</name>
    <dbReference type="NCBI Taxonomy" id="83449"/>
    <lineage>
        <taxon>Bacteria</taxon>
        <taxon>Pseudomonadati</taxon>
        <taxon>Myxococcota</taxon>
        <taxon>Myxococcia</taxon>
        <taxon>Myxococcales</taxon>
        <taxon>Cystobacterineae</taxon>
        <taxon>Archangiaceae</taxon>
        <taxon>Cystobacter</taxon>
    </lineage>
</organism>
<reference evidence="3" key="1">
    <citation type="submission" date="2016-11" db="EMBL/GenBank/DDBJ databases">
        <authorList>
            <person name="Shukria A."/>
            <person name="Stevens D.C."/>
        </authorList>
    </citation>
    <scope>NUCLEOTIDE SEQUENCE [LARGE SCALE GENOMIC DNA]</scope>
    <source>
        <strain evidence="3">Cbfe23</strain>
    </source>
</reference>
<dbReference type="GO" id="GO:0016787">
    <property type="term" value="F:hydrolase activity"/>
    <property type="evidence" value="ECO:0007669"/>
    <property type="project" value="InterPro"/>
</dbReference>
<reference evidence="2 3" key="2">
    <citation type="submission" date="2016-12" db="EMBL/GenBank/DDBJ databases">
        <title>Draft Genome Sequence of Cystobacter ferrugineus Strain Cbfe23.</title>
        <authorList>
            <person name="Akbar S."/>
            <person name="Dowd S.E."/>
            <person name="Stevens D.C."/>
        </authorList>
    </citation>
    <scope>NUCLEOTIDE SEQUENCE [LARGE SCALE GENOMIC DNA]</scope>
    <source>
        <strain evidence="2 3">Cbfe23</strain>
    </source>
</reference>
<dbReference type="PANTHER" id="PTHR21562:SF83">
    <property type="entry name" value="PECTIN ACETYLESTERASE 4"/>
    <property type="match status" value="1"/>
</dbReference>
<feature type="chain" id="PRO_5012656957" description="Pectinacetylesterase" evidence="1">
    <location>
        <begin position="21"/>
        <end position="435"/>
    </location>
</feature>
<dbReference type="Pfam" id="PF03283">
    <property type="entry name" value="PAE"/>
    <property type="match status" value="1"/>
</dbReference>
<dbReference type="OrthoDB" id="9802991at2"/>
<comment type="caution">
    <text evidence="2">The sequence shown here is derived from an EMBL/GenBank/DDBJ whole genome shotgun (WGS) entry which is preliminary data.</text>
</comment>
<keyword evidence="1" id="KW-0732">Signal</keyword>
<dbReference type="PANTHER" id="PTHR21562">
    <property type="entry name" value="NOTUM-RELATED"/>
    <property type="match status" value="1"/>
</dbReference>
<sequence length="435" mass="48619">MKKQWLMGLLLAAAPGVASAEVLVSGIVDVLVDGGNTYDWSKVELPGTQCGNGSQYKFFVHRSTTGSQNLLFFFEGGGACWDYDTCSGRAGVIGAANPNGITDDYMTQFTAKYVSPIVNGADPGLPFRSRTDIATKDWNIVYLPYCTGDVHVGNNVATYADQTGAQPPLTWHHSGYTNSLAAINYAKAQFPRVQKLLVTGFSAGGTATSSSYYFVRRIINPAQGYFLNDSGPIYLAPNVNDNSRPLHDKIRQSWNLDSVFNQFPASFDRNNLGTINRMLAIEFPNDQLAYTGYSRDYNYSRFSYERFYSPNDQEAVLARWKADQDKLVAELSLYNNYSYFIPHERQINASHCSTIITFVGAHACQRMEKKKWYEYVNEPWQDYKCNSEMVSMSTFLQRFINDNQRVRIYEPVNGYNADDPGMSVLAPLINGALGG</sequence>
<keyword evidence="3" id="KW-1185">Reference proteome</keyword>